<dbReference type="STRING" id="1314783.A0A165SMU4"/>
<gene>
    <name evidence="2" type="ORF">DAEQUDRAFT_686642</name>
</gene>
<proteinExistence type="predicted"/>
<organism evidence="2 3">
    <name type="scientific">Daedalea quercina L-15889</name>
    <dbReference type="NCBI Taxonomy" id="1314783"/>
    <lineage>
        <taxon>Eukaryota</taxon>
        <taxon>Fungi</taxon>
        <taxon>Dikarya</taxon>
        <taxon>Basidiomycota</taxon>
        <taxon>Agaricomycotina</taxon>
        <taxon>Agaricomycetes</taxon>
        <taxon>Polyporales</taxon>
        <taxon>Fomitopsis</taxon>
    </lineage>
</organism>
<name>A0A165SMU4_9APHY</name>
<feature type="region of interest" description="Disordered" evidence="1">
    <location>
        <begin position="316"/>
        <end position="377"/>
    </location>
</feature>
<keyword evidence="3" id="KW-1185">Reference proteome</keyword>
<feature type="compositionally biased region" description="Low complexity" evidence="1">
    <location>
        <begin position="338"/>
        <end position="356"/>
    </location>
</feature>
<feature type="region of interest" description="Disordered" evidence="1">
    <location>
        <begin position="1"/>
        <end position="30"/>
    </location>
</feature>
<evidence type="ECO:0000313" key="3">
    <source>
        <dbReference type="Proteomes" id="UP000076727"/>
    </source>
</evidence>
<reference evidence="2 3" key="1">
    <citation type="journal article" date="2016" name="Mol. Biol. Evol.">
        <title>Comparative Genomics of Early-Diverging Mushroom-Forming Fungi Provides Insights into the Origins of Lignocellulose Decay Capabilities.</title>
        <authorList>
            <person name="Nagy L.G."/>
            <person name="Riley R."/>
            <person name="Tritt A."/>
            <person name="Adam C."/>
            <person name="Daum C."/>
            <person name="Floudas D."/>
            <person name="Sun H."/>
            <person name="Yadav J.S."/>
            <person name="Pangilinan J."/>
            <person name="Larsson K.H."/>
            <person name="Matsuura K."/>
            <person name="Barry K."/>
            <person name="Labutti K."/>
            <person name="Kuo R."/>
            <person name="Ohm R.A."/>
            <person name="Bhattacharya S.S."/>
            <person name="Shirouzu T."/>
            <person name="Yoshinaga Y."/>
            <person name="Martin F.M."/>
            <person name="Grigoriev I.V."/>
            <person name="Hibbett D.S."/>
        </authorList>
    </citation>
    <scope>NUCLEOTIDE SEQUENCE [LARGE SCALE GENOMIC DNA]</scope>
    <source>
        <strain evidence="2 3">L-15889</strain>
    </source>
</reference>
<feature type="compositionally biased region" description="Polar residues" evidence="1">
    <location>
        <begin position="316"/>
        <end position="330"/>
    </location>
</feature>
<feature type="compositionally biased region" description="Low complexity" evidence="1">
    <location>
        <begin position="7"/>
        <end position="28"/>
    </location>
</feature>
<feature type="compositionally biased region" description="Pro residues" evidence="1">
    <location>
        <begin position="362"/>
        <end position="371"/>
    </location>
</feature>
<dbReference type="Proteomes" id="UP000076727">
    <property type="component" value="Unassembled WGS sequence"/>
</dbReference>
<sequence length="551" mass="57931">MYGALKTPSFFRPTSRPSSPVMPPVSDSAISADRVARPLSKLSLSGFRKPSPSPAPLSPRVASATVTQDGSYMEVLSLKLSEAGSKALAQPTGPGVPNEILNGRRPIPAGRGRALGALIASEVKACRENPHLFRALLRSLQRPLSVLLSNVSSDLLPLLASPAFRDNLVPAPQNSNLNSTQLHAIGLATLAGELLEAFDGLGLGLETDMRGDGLRTIREGLVSMVRRVVEPLINGIKGELMPLLEALEANPNFPNAPRGSRSPIAHPSIMTMQGLMPVYARALGRYVTSSVAENSLASFLISLIWRALVALSNRPNLLQTPPASPTITSTKAKDGKRAPSQSRSTPPATPPASRFTLKLPPSSRPPSPPGAPTLRGSSAAADCRALYDLLNILPRPSADKETTRLAREAVDEAFDALSSLTALLEATQATVTSSRGRAGGLAAGLAELENDLEVLTADLPMLIALPILLRTFLPPIGASQERTVPAILGLSETEYRKGCLSGFGRAEECTDAVGKRIIEALHSGALVGASDKVDVLSKWVEGQIAAANAGH</sequence>
<evidence type="ECO:0000313" key="2">
    <source>
        <dbReference type="EMBL" id="KZT72229.1"/>
    </source>
</evidence>
<dbReference type="AlphaFoldDB" id="A0A165SMU4"/>
<evidence type="ECO:0000256" key="1">
    <source>
        <dbReference type="SAM" id="MobiDB-lite"/>
    </source>
</evidence>
<dbReference type="OrthoDB" id="1734943at2759"/>
<protein>
    <submittedName>
        <fullName evidence="2">Uncharacterized protein</fullName>
    </submittedName>
</protein>
<dbReference type="EMBL" id="KV429042">
    <property type="protein sequence ID" value="KZT72229.1"/>
    <property type="molecule type" value="Genomic_DNA"/>
</dbReference>
<accession>A0A165SMU4</accession>